<comment type="caution">
    <text evidence="2">The sequence shown here is derived from an EMBL/GenBank/DDBJ whole genome shotgun (WGS) entry which is preliminary data.</text>
</comment>
<dbReference type="InterPro" id="IPR045497">
    <property type="entry name" value="DUF6438"/>
</dbReference>
<accession>A0A848GHG4</accession>
<keyword evidence="3" id="KW-1185">Reference proteome</keyword>
<dbReference type="AlphaFoldDB" id="A0A848GHG4"/>
<dbReference type="RefSeq" id="WP_169223490.1">
    <property type="nucleotide sequence ID" value="NZ_JABBGC010000001.1"/>
</dbReference>
<feature type="domain" description="DUF6438" evidence="1">
    <location>
        <begin position="106"/>
        <end position="213"/>
    </location>
</feature>
<dbReference type="Proteomes" id="UP000583266">
    <property type="component" value="Unassembled WGS sequence"/>
</dbReference>
<organism evidence="2 3">
    <name type="scientific">Chitinophaga fulva</name>
    <dbReference type="NCBI Taxonomy" id="2728842"/>
    <lineage>
        <taxon>Bacteria</taxon>
        <taxon>Pseudomonadati</taxon>
        <taxon>Bacteroidota</taxon>
        <taxon>Chitinophagia</taxon>
        <taxon>Chitinophagales</taxon>
        <taxon>Chitinophagaceae</taxon>
        <taxon>Chitinophaga</taxon>
    </lineage>
</organism>
<evidence type="ECO:0000313" key="3">
    <source>
        <dbReference type="Proteomes" id="UP000583266"/>
    </source>
</evidence>
<sequence>MQKAWVGPELAYVSFDSTRCVFDFFGRFPIDMTYRINGDTLLLQSNGLHLNFRGIGNPQFRIKRLTSDSLVLVPADPGAVKMVRGQPALYYVSQAITATDTIRFDSLYFKSSLCYGECPAMEYQISKNRQLKFIGGSHAVKEGHYTDVLSDSTYKRLQYLLSISALDKLKAWEQRISDVPRYTVAVWYNNKRQVIYNYRLPLVMNQLFKYLLTLPANVPLQKSGHPFVLVNPDTLTRK</sequence>
<dbReference type="EMBL" id="JABBGC010000001">
    <property type="protein sequence ID" value="NML36353.1"/>
    <property type="molecule type" value="Genomic_DNA"/>
</dbReference>
<name>A0A848GHG4_9BACT</name>
<evidence type="ECO:0000259" key="1">
    <source>
        <dbReference type="Pfam" id="PF20033"/>
    </source>
</evidence>
<evidence type="ECO:0000313" key="2">
    <source>
        <dbReference type="EMBL" id="NML36353.1"/>
    </source>
</evidence>
<reference evidence="2 3" key="1">
    <citation type="submission" date="2020-04" db="EMBL/GenBank/DDBJ databases">
        <title>Chitinophaga sp. G-6-1-13 sp. nov., isolated from soil.</title>
        <authorList>
            <person name="Dahal R.H."/>
            <person name="Chaudhary D.K."/>
        </authorList>
    </citation>
    <scope>NUCLEOTIDE SEQUENCE [LARGE SCALE GENOMIC DNA]</scope>
    <source>
        <strain evidence="2 3">G-6-1-13</strain>
    </source>
</reference>
<dbReference type="Pfam" id="PF20033">
    <property type="entry name" value="DUF6438"/>
    <property type="match status" value="1"/>
</dbReference>
<protein>
    <recommendedName>
        <fullName evidence="1">DUF6438 domain-containing protein</fullName>
    </recommendedName>
</protein>
<proteinExistence type="predicted"/>
<gene>
    <name evidence="2" type="ORF">HHL17_04010</name>
</gene>